<evidence type="ECO:0000256" key="1">
    <source>
        <dbReference type="SAM" id="MobiDB-lite"/>
    </source>
</evidence>
<feature type="compositionally biased region" description="Low complexity" evidence="1">
    <location>
        <begin position="76"/>
        <end position="91"/>
    </location>
</feature>
<name>A0ABP6CSB4_9ACTN</name>
<feature type="region of interest" description="Disordered" evidence="1">
    <location>
        <begin position="71"/>
        <end position="93"/>
    </location>
</feature>
<feature type="region of interest" description="Disordered" evidence="1">
    <location>
        <begin position="1"/>
        <end position="20"/>
    </location>
</feature>
<feature type="region of interest" description="Disordered" evidence="1">
    <location>
        <begin position="159"/>
        <end position="197"/>
    </location>
</feature>
<accession>A0ABP6CSB4</accession>
<reference evidence="3" key="1">
    <citation type="journal article" date="2019" name="Int. J. Syst. Evol. Microbiol.">
        <title>The Global Catalogue of Microorganisms (GCM) 10K type strain sequencing project: providing services to taxonomists for standard genome sequencing and annotation.</title>
        <authorList>
            <consortium name="The Broad Institute Genomics Platform"/>
            <consortium name="The Broad Institute Genome Sequencing Center for Infectious Disease"/>
            <person name="Wu L."/>
            <person name="Ma J."/>
        </authorList>
    </citation>
    <scope>NUCLEOTIDE SEQUENCE [LARGE SCALE GENOMIC DNA]</scope>
    <source>
        <strain evidence="3">JCM 16373</strain>
    </source>
</reference>
<feature type="region of interest" description="Disordered" evidence="1">
    <location>
        <begin position="25"/>
        <end position="44"/>
    </location>
</feature>
<organism evidence="2 3">
    <name type="scientific">Streptomyces axinellae</name>
    <dbReference type="NCBI Taxonomy" id="552788"/>
    <lineage>
        <taxon>Bacteria</taxon>
        <taxon>Bacillati</taxon>
        <taxon>Actinomycetota</taxon>
        <taxon>Actinomycetes</taxon>
        <taxon>Kitasatosporales</taxon>
        <taxon>Streptomycetaceae</taxon>
        <taxon>Streptomyces</taxon>
    </lineage>
</organism>
<protein>
    <submittedName>
        <fullName evidence="2">Uncharacterized protein</fullName>
    </submittedName>
</protein>
<comment type="caution">
    <text evidence="2">The sequence shown here is derived from an EMBL/GenBank/DDBJ whole genome shotgun (WGS) entry which is preliminary data.</text>
</comment>
<dbReference type="EMBL" id="BAAARJ010000014">
    <property type="protein sequence ID" value="GAA2624519.1"/>
    <property type="molecule type" value="Genomic_DNA"/>
</dbReference>
<evidence type="ECO:0000313" key="2">
    <source>
        <dbReference type="EMBL" id="GAA2624519.1"/>
    </source>
</evidence>
<dbReference type="Proteomes" id="UP001501447">
    <property type="component" value="Unassembled WGS sequence"/>
</dbReference>
<dbReference type="RefSeq" id="WP_344568030.1">
    <property type="nucleotide sequence ID" value="NZ_BAAARJ010000014.1"/>
</dbReference>
<keyword evidence="3" id="KW-1185">Reference proteome</keyword>
<evidence type="ECO:0000313" key="3">
    <source>
        <dbReference type="Proteomes" id="UP001501447"/>
    </source>
</evidence>
<gene>
    <name evidence="2" type="ORF">GCM10009863_43770</name>
</gene>
<sequence length="197" mass="20192">MTFEDEWAQHKAAASARQDATRMRLNEADGGGGGGGPELPAEGQGVLTTPAAKKKAAKYVEEHLLPDTVKAGKHAGGATQTATGAAPAGRTDVVPFGGPGELDKWEVKTGLNTAMKHWGQQVNNVLARLNGEMGALRAAHNGYLLNDDLTGSQLTGLFPPGAPGGGVTEDTPSLIAKPDPARNPNGPLAPTLPAPPR</sequence>
<proteinExistence type="predicted"/>